<evidence type="ECO:0000259" key="6">
    <source>
        <dbReference type="PROSITE" id="PS51935"/>
    </source>
</evidence>
<protein>
    <submittedName>
        <fullName evidence="7">Putative endopeptidase p60</fullName>
        <ecNumber evidence="7">3.4.-.-</ecNumber>
    </submittedName>
</protein>
<sequence length="220" mass="24216">MTGPKRILARFHGNGSDRGASILESAALIGIAAVIVVGLSMSSIGDTLHDATRKYVCRVEGPDCGEETWVERERPEKPEEYTWTLASAWDGEVRGEGSAKVAIEFALAQRGKPYQWGARGRQSYDCSSLMMESWREAGVSIPRTTWTQINSLQRIPKSDLKPGDLIFFHTMEGYPPPTHVGMYIGGGQMVHAGDPVQVVQVIGNSHWESIWYGQARVPQG</sequence>
<dbReference type="EMBL" id="CP036455">
    <property type="protein sequence ID" value="QBI53163.1"/>
    <property type="molecule type" value="Genomic_DNA"/>
</dbReference>
<dbReference type="GO" id="GO:0008234">
    <property type="term" value="F:cysteine-type peptidase activity"/>
    <property type="evidence" value="ECO:0007669"/>
    <property type="project" value="UniProtKB-KW"/>
</dbReference>
<dbReference type="Pfam" id="PF00877">
    <property type="entry name" value="NLPC_P60"/>
    <property type="match status" value="1"/>
</dbReference>
<keyword evidence="3 7" id="KW-0378">Hydrolase</keyword>
<accession>A0A4P6PYG1</accession>
<evidence type="ECO:0000256" key="4">
    <source>
        <dbReference type="ARBA" id="ARBA00022807"/>
    </source>
</evidence>
<dbReference type="RefSeq" id="WP_242677265.1">
    <property type="nucleotide sequence ID" value="NZ_CP036455.1"/>
</dbReference>
<dbReference type="Gene3D" id="3.90.1720.10">
    <property type="entry name" value="endopeptidase domain like (from Nostoc punctiforme)"/>
    <property type="match status" value="1"/>
</dbReference>
<proteinExistence type="inferred from homology"/>
<dbReference type="PROSITE" id="PS51935">
    <property type="entry name" value="NLPC_P60"/>
    <property type="match status" value="1"/>
</dbReference>
<feature type="domain" description="NlpC/P60" evidence="6">
    <location>
        <begin position="96"/>
        <end position="218"/>
    </location>
</feature>
<dbReference type="KEGG" id="strr:EKD16_06830"/>
<keyword evidence="5" id="KW-1133">Transmembrane helix</keyword>
<gene>
    <name evidence="7" type="primary">iap</name>
    <name evidence="7" type="ORF">EKD16_06830</name>
</gene>
<comment type="similarity">
    <text evidence="1">Belongs to the peptidase C40 family.</text>
</comment>
<keyword evidence="4" id="KW-0788">Thiol protease</keyword>
<evidence type="ECO:0000313" key="7">
    <source>
        <dbReference type="EMBL" id="QBI53163.1"/>
    </source>
</evidence>
<evidence type="ECO:0000256" key="2">
    <source>
        <dbReference type="ARBA" id="ARBA00022670"/>
    </source>
</evidence>
<dbReference type="AlphaFoldDB" id="A0A4P6PYG1"/>
<dbReference type="InterPro" id="IPR051794">
    <property type="entry name" value="PG_Endopeptidase_C40"/>
</dbReference>
<name>A0A4P6PYG1_9ACTN</name>
<evidence type="ECO:0000256" key="3">
    <source>
        <dbReference type="ARBA" id="ARBA00022801"/>
    </source>
</evidence>
<keyword evidence="8" id="KW-1185">Reference proteome</keyword>
<keyword evidence="2" id="KW-0645">Protease</keyword>
<evidence type="ECO:0000256" key="5">
    <source>
        <dbReference type="SAM" id="Phobius"/>
    </source>
</evidence>
<dbReference type="GO" id="GO:0006508">
    <property type="term" value="P:proteolysis"/>
    <property type="evidence" value="ECO:0007669"/>
    <property type="project" value="UniProtKB-KW"/>
</dbReference>
<dbReference type="Proteomes" id="UP000292235">
    <property type="component" value="Chromosome"/>
</dbReference>
<reference evidence="7 8" key="1">
    <citation type="submission" date="2019-02" db="EMBL/GenBank/DDBJ databases">
        <authorList>
            <person name="Khodamoradi S."/>
            <person name="Hahnke R.L."/>
            <person name="Kaempfer P."/>
            <person name="Schumann P."/>
            <person name="Rohde M."/>
            <person name="Steinert M."/>
            <person name="Luzhetskyy A."/>
            <person name="Wink J."/>
            <person name="Ruckert C."/>
        </authorList>
    </citation>
    <scope>NUCLEOTIDE SEQUENCE [LARGE SCALE GENOMIC DNA]</scope>
    <source>
        <strain evidence="7 8">M2</strain>
    </source>
</reference>
<feature type="transmembrane region" description="Helical" evidence="5">
    <location>
        <begin position="21"/>
        <end position="41"/>
    </location>
</feature>
<dbReference type="InterPro" id="IPR038765">
    <property type="entry name" value="Papain-like_cys_pep_sf"/>
</dbReference>
<evidence type="ECO:0000256" key="1">
    <source>
        <dbReference type="ARBA" id="ARBA00007074"/>
    </source>
</evidence>
<dbReference type="PANTHER" id="PTHR47359">
    <property type="entry name" value="PEPTIDOGLYCAN DL-ENDOPEPTIDASE CWLO"/>
    <property type="match status" value="1"/>
</dbReference>
<dbReference type="InterPro" id="IPR000064">
    <property type="entry name" value="NLP_P60_dom"/>
</dbReference>
<dbReference type="PANTHER" id="PTHR47359:SF3">
    <property type="entry name" value="NLP_P60 DOMAIN-CONTAINING PROTEIN-RELATED"/>
    <property type="match status" value="1"/>
</dbReference>
<evidence type="ECO:0000313" key="8">
    <source>
        <dbReference type="Proteomes" id="UP000292235"/>
    </source>
</evidence>
<keyword evidence="5" id="KW-0812">Transmembrane</keyword>
<keyword evidence="5" id="KW-0472">Membrane</keyword>
<dbReference type="EC" id="3.4.-.-" evidence="7"/>
<organism evidence="7 8">
    <name type="scientific">Streptomonospora litoralis</name>
    <dbReference type="NCBI Taxonomy" id="2498135"/>
    <lineage>
        <taxon>Bacteria</taxon>
        <taxon>Bacillati</taxon>
        <taxon>Actinomycetota</taxon>
        <taxon>Actinomycetes</taxon>
        <taxon>Streptosporangiales</taxon>
        <taxon>Nocardiopsidaceae</taxon>
        <taxon>Streptomonospora</taxon>
    </lineage>
</organism>
<dbReference type="SUPFAM" id="SSF54001">
    <property type="entry name" value="Cysteine proteinases"/>
    <property type="match status" value="1"/>
</dbReference>